<dbReference type="EMBL" id="BSOT01000005">
    <property type="protein sequence ID" value="GLR69455.1"/>
    <property type="molecule type" value="Genomic_DNA"/>
</dbReference>
<organism evidence="4 5">
    <name type="scientific">Agaribacter marinus</name>
    <dbReference type="NCBI Taxonomy" id="1431249"/>
    <lineage>
        <taxon>Bacteria</taxon>
        <taxon>Pseudomonadati</taxon>
        <taxon>Pseudomonadota</taxon>
        <taxon>Gammaproteobacteria</taxon>
        <taxon>Alteromonadales</taxon>
        <taxon>Alteromonadaceae</taxon>
        <taxon>Agaribacter</taxon>
    </lineage>
</organism>
<gene>
    <name evidence="4" type="ORF">GCM10007852_03630</name>
</gene>
<evidence type="ECO:0000256" key="2">
    <source>
        <dbReference type="ARBA" id="ARBA00023235"/>
    </source>
</evidence>
<reference evidence="4" key="1">
    <citation type="journal article" date="2014" name="Int. J. Syst. Evol. Microbiol.">
        <title>Complete genome sequence of Corynebacterium casei LMG S-19264T (=DSM 44701T), isolated from a smear-ripened cheese.</title>
        <authorList>
            <consortium name="US DOE Joint Genome Institute (JGI-PGF)"/>
            <person name="Walter F."/>
            <person name="Albersmeier A."/>
            <person name="Kalinowski J."/>
            <person name="Ruckert C."/>
        </authorList>
    </citation>
    <scope>NUCLEOTIDE SEQUENCE</scope>
    <source>
        <strain evidence="4">NBRC 110023</strain>
    </source>
</reference>
<protein>
    <submittedName>
        <fullName evidence="4">Phenazine biosynthesis protein PhzF</fullName>
    </submittedName>
</protein>
<dbReference type="GO" id="GO:0016853">
    <property type="term" value="F:isomerase activity"/>
    <property type="evidence" value="ECO:0007669"/>
    <property type="project" value="UniProtKB-KW"/>
</dbReference>
<dbReference type="AlphaFoldDB" id="A0AA37WJ67"/>
<dbReference type="RefSeq" id="WP_284215787.1">
    <property type="nucleotide sequence ID" value="NZ_BSOT01000005.1"/>
</dbReference>
<feature type="active site" evidence="3">
    <location>
        <position position="46"/>
    </location>
</feature>
<evidence type="ECO:0000313" key="4">
    <source>
        <dbReference type="EMBL" id="GLR69455.1"/>
    </source>
</evidence>
<dbReference type="Gene3D" id="3.10.310.10">
    <property type="entry name" value="Diaminopimelate Epimerase, Chain A, domain 1"/>
    <property type="match status" value="2"/>
</dbReference>
<dbReference type="Pfam" id="PF02567">
    <property type="entry name" value="PhzC-PhzF"/>
    <property type="match status" value="1"/>
</dbReference>
<dbReference type="InterPro" id="IPR003719">
    <property type="entry name" value="Phenazine_PhzF-like"/>
</dbReference>
<dbReference type="Proteomes" id="UP001156601">
    <property type="component" value="Unassembled WGS sequence"/>
</dbReference>
<name>A0AA37WJ67_9ALTE</name>
<evidence type="ECO:0000256" key="1">
    <source>
        <dbReference type="ARBA" id="ARBA00008270"/>
    </source>
</evidence>
<dbReference type="PIRSF" id="PIRSF016184">
    <property type="entry name" value="PhzC_PhzF"/>
    <property type="match status" value="1"/>
</dbReference>
<sequence length="262" mass="29251">MRLTLHIIDAFTDTLFKGNQAAVILLDSWIDDQLMQNIASENNLSETAFLVLEDNQYHIRWFSPLAEIPFCGHASLASAFVLFKQQVESTYFNFYAKAVGDFMVIQGDEGYIEMSFPNLAPKAINEIPEALIKGLSLAPKTVMRSEQAYFAIYDNELDVYEVEYNSASLTKLAPFDVVVTAHSNNYDFISRYFWPANGGDEDPVTGSIHAGLVPYWAEKLNKTSLIAHQASKRGGLLKCRMAGDRVIVSGKAVQYLKGEITV</sequence>
<dbReference type="PANTHER" id="PTHR13774">
    <property type="entry name" value="PHENAZINE BIOSYNTHESIS PROTEIN"/>
    <property type="match status" value="1"/>
</dbReference>
<keyword evidence="5" id="KW-1185">Reference proteome</keyword>
<evidence type="ECO:0000313" key="5">
    <source>
        <dbReference type="Proteomes" id="UP001156601"/>
    </source>
</evidence>
<comment type="similarity">
    <text evidence="1">Belongs to the PhzF family.</text>
</comment>
<keyword evidence="2" id="KW-0413">Isomerase</keyword>
<comment type="caution">
    <text evidence="4">The sequence shown here is derived from an EMBL/GenBank/DDBJ whole genome shotgun (WGS) entry which is preliminary data.</text>
</comment>
<dbReference type="NCBIfam" id="TIGR00654">
    <property type="entry name" value="PhzF_family"/>
    <property type="match status" value="1"/>
</dbReference>
<dbReference type="GO" id="GO:0005737">
    <property type="term" value="C:cytoplasm"/>
    <property type="evidence" value="ECO:0007669"/>
    <property type="project" value="TreeGrafter"/>
</dbReference>
<reference evidence="4" key="2">
    <citation type="submission" date="2023-01" db="EMBL/GenBank/DDBJ databases">
        <title>Draft genome sequence of Agaribacter marinus strain NBRC 110023.</title>
        <authorList>
            <person name="Sun Q."/>
            <person name="Mori K."/>
        </authorList>
    </citation>
    <scope>NUCLEOTIDE SEQUENCE</scope>
    <source>
        <strain evidence="4">NBRC 110023</strain>
    </source>
</reference>
<evidence type="ECO:0000256" key="3">
    <source>
        <dbReference type="PIRSR" id="PIRSR016184-1"/>
    </source>
</evidence>
<dbReference type="PANTHER" id="PTHR13774:SF17">
    <property type="entry name" value="PHENAZINE BIOSYNTHESIS-LIKE DOMAIN-CONTAINING PROTEIN"/>
    <property type="match status" value="1"/>
</dbReference>
<accession>A0AA37WJ67</accession>
<proteinExistence type="inferred from homology"/>
<dbReference type="SUPFAM" id="SSF54506">
    <property type="entry name" value="Diaminopimelate epimerase-like"/>
    <property type="match status" value="1"/>
</dbReference>